<reference evidence="5 6" key="1">
    <citation type="journal article" date="2015" name="Genome Announc.">
        <title>Genome Sequence of a Sulfate-Reducing Thermophilic Bacterium, Thermodesulfobacterium commune DSM 2178T (Phylum Thermodesulfobacteria).</title>
        <authorList>
            <person name="Bhatnagar S."/>
            <person name="Badger J.H."/>
            <person name="Madupu R."/>
            <person name="Khouri H.M."/>
            <person name="O'Connor E.M."/>
            <person name="Robb F.T."/>
            <person name="Ward N.L."/>
            <person name="Eisen J.A."/>
        </authorList>
    </citation>
    <scope>NUCLEOTIDE SEQUENCE [LARGE SCALE GENOMIC DNA]</scope>
    <source>
        <strain evidence="5 6">DSM 2178</strain>
    </source>
</reference>
<evidence type="ECO:0000256" key="1">
    <source>
        <dbReference type="ARBA" id="ARBA00022679"/>
    </source>
</evidence>
<evidence type="ECO:0000256" key="4">
    <source>
        <dbReference type="ARBA" id="ARBA00022932"/>
    </source>
</evidence>
<dbReference type="GO" id="GO:0006261">
    <property type="term" value="P:DNA-templated DNA replication"/>
    <property type="evidence" value="ECO:0007669"/>
    <property type="project" value="TreeGrafter"/>
</dbReference>
<dbReference type="InterPro" id="IPR005790">
    <property type="entry name" value="DNA_polIII_delta"/>
</dbReference>
<dbReference type="PANTHER" id="PTHR34388:SF1">
    <property type="entry name" value="DNA POLYMERASE III SUBUNIT DELTA"/>
    <property type="match status" value="1"/>
</dbReference>
<dbReference type="PaxDb" id="289377-HL41_02425"/>
<organism evidence="5 6">
    <name type="scientific">Thermodesulfobacterium commune DSM 2178</name>
    <dbReference type="NCBI Taxonomy" id="289377"/>
    <lineage>
        <taxon>Bacteria</taxon>
        <taxon>Pseudomonadati</taxon>
        <taxon>Thermodesulfobacteriota</taxon>
        <taxon>Thermodesulfobacteria</taxon>
        <taxon>Thermodesulfobacteriales</taxon>
        <taxon>Thermodesulfobacteriaceae</taxon>
        <taxon>Thermodesulfobacterium</taxon>
    </lineage>
</organism>
<evidence type="ECO:0008006" key="7">
    <source>
        <dbReference type="Google" id="ProtNLM"/>
    </source>
</evidence>
<gene>
    <name evidence="5" type="ORF">HL41_02425</name>
</gene>
<evidence type="ECO:0000313" key="6">
    <source>
        <dbReference type="Proteomes" id="UP000028481"/>
    </source>
</evidence>
<proteinExistence type="predicted"/>
<dbReference type="HOGENOM" id="CLU_778295_0_0_0"/>
<dbReference type="SUPFAM" id="SSF52540">
    <property type="entry name" value="P-loop containing nucleoside triphosphate hydrolases"/>
    <property type="match status" value="1"/>
</dbReference>
<dbReference type="Gene3D" id="1.10.8.60">
    <property type="match status" value="1"/>
</dbReference>
<evidence type="ECO:0000313" key="5">
    <source>
        <dbReference type="EMBL" id="AIH03740.1"/>
    </source>
</evidence>
<keyword evidence="3" id="KW-0235">DNA replication</keyword>
<keyword evidence="6" id="KW-1185">Reference proteome</keyword>
<dbReference type="Proteomes" id="UP000028481">
    <property type="component" value="Chromosome"/>
</dbReference>
<dbReference type="NCBIfam" id="TIGR01128">
    <property type="entry name" value="holA"/>
    <property type="match status" value="1"/>
</dbReference>
<dbReference type="PANTHER" id="PTHR34388">
    <property type="entry name" value="DNA POLYMERASE III SUBUNIT DELTA"/>
    <property type="match status" value="1"/>
</dbReference>
<dbReference type="eggNOG" id="COG1466">
    <property type="taxonomic scope" value="Bacteria"/>
</dbReference>
<dbReference type="InterPro" id="IPR027417">
    <property type="entry name" value="P-loop_NTPase"/>
</dbReference>
<keyword evidence="1" id="KW-0808">Transferase</keyword>
<dbReference type="STRING" id="289377.HL41_02425"/>
<name>A0A075WRU2_9BACT</name>
<dbReference type="KEGG" id="tcm:HL41_02425"/>
<dbReference type="RefSeq" id="WP_022855087.1">
    <property type="nucleotide sequence ID" value="NZ_CP008796.1"/>
</dbReference>
<dbReference type="Gene3D" id="1.20.272.10">
    <property type="match status" value="1"/>
</dbReference>
<dbReference type="AlphaFoldDB" id="A0A075WRU2"/>
<dbReference type="GO" id="GO:0009360">
    <property type="term" value="C:DNA polymerase III complex"/>
    <property type="evidence" value="ECO:0007669"/>
    <property type="project" value="TreeGrafter"/>
</dbReference>
<keyword evidence="2" id="KW-0548">Nucleotidyltransferase</keyword>
<evidence type="ECO:0000256" key="3">
    <source>
        <dbReference type="ARBA" id="ARBA00022705"/>
    </source>
</evidence>
<accession>A0A075WRU2</accession>
<dbReference type="GO" id="GO:0003887">
    <property type="term" value="F:DNA-directed DNA polymerase activity"/>
    <property type="evidence" value="ECO:0007669"/>
    <property type="project" value="UniProtKB-KW"/>
</dbReference>
<protein>
    <recommendedName>
        <fullName evidence="7">DNA polymerase III delta N-terminal domain-containing protein</fullName>
    </recommendedName>
</protein>
<sequence length="356" mass="42439">MPVLTFSKVLELAKQKRIAPVYIFIGEPQLCKEKAKEIYNILQDKGSTIEVYNLNDKEDKKTFSKIKGYQEGLFGLRKVYLILGGENIELSKEEEIIKSLEKETSVFTWFIIAEKFEENRPLYQFALQKGAIVFFNFKKEEDFLETELILKLKETGKTMDRKTTELFLSLVGKDYHHFLNELDKLLLYTEERAVITEEDVWSVTIPLEEEVLFMVEESLFQSGPEKAYRIVAQLLDHKEEPHRILSYLYKSFKIFQILAEFLEKHPELKKEERFSQFSKKWEEIKTDPIVEIPKVLTERHPYRIFNLKKHLEKIKNLPQVFEELYKADLSLKRDFKNPYQVFKELFINLWQKTLQP</sequence>
<evidence type="ECO:0000256" key="2">
    <source>
        <dbReference type="ARBA" id="ARBA00022695"/>
    </source>
</evidence>
<dbReference type="EMBL" id="CP008796">
    <property type="protein sequence ID" value="AIH03740.1"/>
    <property type="molecule type" value="Genomic_DNA"/>
</dbReference>
<dbReference type="OrthoDB" id="5430039at2"/>
<dbReference type="GO" id="GO:0003677">
    <property type="term" value="F:DNA binding"/>
    <property type="evidence" value="ECO:0007669"/>
    <property type="project" value="InterPro"/>
</dbReference>
<keyword evidence="4" id="KW-0239">DNA-directed DNA polymerase</keyword>